<dbReference type="InterPro" id="IPR029056">
    <property type="entry name" value="Ribokinase-like"/>
</dbReference>
<accession>A0A7G9FV46</accession>
<dbReference type="SUPFAM" id="SSF53613">
    <property type="entry name" value="Ribokinase-like"/>
    <property type="match status" value="1"/>
</dbReference>
<dbReference type="AlphaFoldDB" id="A0A7G9FV46"/>
<dbReference type="Proteomes" id="UP000515981">
    <property type="component" value="Chromosome"/>
</dbReference>
<keyword evidence="8" id="KW-1185">Reference proteome</keyword>
<evidence type="ECO:0000256" key="1">
    <source>
        <dbReference type="ARBA" id="ARBA00010688"/>
    </source>
</evidence>
<dbReference type="PANTHER" id="PTHR43085">
    <property type="entry name" value="HEXOKINASE FAMILY MEMBER"/>
    <property type="match status" value="1"/>
</dbReference>
<keyword evidence="4 7" id="KW-0418">Kinase</keyword>
<organism evidence="7 8">
    <name type="scientific">Simiaoa sunii</name>
    <dbReference type="NCBI Taxonomy" id="2763672"/>
    <lineage>
        <taxon>Bacteria</taxon>
        <taxon>Bacillati</taxon>
        <taxon>Bacillota</taxon>
        <taxon>Clostridia</taxon>
        <taxon>Lachnospirales</taxon>
        <taxon>Lachnospiraceae</taxon>
        <taxon>Simiaoa</taxon>
    </lineage>
</organism>
<evidence type="ECO:0000256" key="5">
    <source>
        <dbReference type="ARBA" id="ARBA00022840"/>
    </source>
</evidence>
<dbReference type="PROSITE" id="PS00584">
    <property type="entry name" value="PFKB_KINASES_2"/>
    <property type="match status" value="1"/>
</dbReference>
<evidence type="ECO:0000313" key="8">
    <source>
        <dbReference type="Proteomes" id="UP000515981"/>
    </source>
</evidence>
<evidence type="ECO:0000259" key="6">
    <source>
        <dbReference type="Pfam" id="PF00294"/>
    </source>
</evidence>
<dbReference type="Pfam" id="PF00294">
    <property type="entry name" value="PfkB"/>
    <property type="match status" value="1"/>
</dbReference>
<protein>
    <submittedName>
        <fullName evidence="7">Sugar kinase</fullName>
    </submittedName>
</protein>
<proteinExistence type="inferred from homology"/>
<dbReference type="GO" id="GO:0016301">
    <property type="term" value="F:kinase activity"/>
    <property type="evidence" value="ECO:0007669"/>
    <property type="project" value="UniProtKB-KW"/>
</dbReference>
<dbReference type="Gene3D" id="3.40.1190.20">
    <property type="match status" value="1"/>
</dbReference>
<evidence type="ECO:0000256" key="3">
    <source>
        <dbReference type="ARBA" id="ARBA00022741"/>
    </source>
</evidence>
<dbReference type="RefSeq" id="WP_118692811.1">
    <property type="nucleotide sequence ID" value="NZ_CP060633.1"/>
</dbReference>
<dbReference type="InterPro" id="IPR050306">
    <property type="entry name" value="PfkB_Carbo_kinase"/>
</dbReference>
<dbReference type="GO" id="GO:0005524">
    <property type="term" value="F:ATP binding"/>
    <property type="evidence" value="ECO:0007669"/>
    <property type="project" value="UniProtKB-KW"/>
</dbReference>
<evidence type="ECO:0000313" key="7">
    <source>
        <dbReference type="EMBL" id="QNM02428.1"/>
    </source>
</evidence>
<dbReference type="CDD" id="cd01166">
    <property type="entry name" value="KdgK"/>
    <property type="match status" value="1"/>
</dbReference>
<comment type="similarity">
    <text evidence="1">Belongs to the carbohydrate kinase PfkB family.</text>
</comment>
<dbReference type="InterPro" id="IPR011611">
    <property type="entry name" value="PfkB_dom"/>
</dbReference>
<feature type="domain" description="Carbohydrate kinase PfkB" evidence="6">
    <location>
        <begin position="4"/>
        <end position="296"/>
    </location>
</feature>
<evidence type="ECO:0000256" key="2">
    <source>
        <dbReference type="ARBA" id="ARBA00022679"/>
    </source>
</evidence>
<name>A0A7G9FV46_9FIRM</name>
<keyword evidence="3" id="KW-0547">Nucleotide-binding</keyword>
<dbReference type="EMBL" id="CP060633">
    <property type="protein sequence ID" value="QNM02428.1"/>
    <property type="molecule type" value="Genomic_DNA"/>
</dbReference>
<dbReference type="InterPro" id="IPR002173">
    <property type="entry name" value="Carboh/pur_kinase_PfkB_CS"/>
</dbReference>
<keyword evidence="2" id="KW-0808">Transferase</keyword>
<dbReference type="PANTHER" id="PTHR43085:SF1">
    <property type="entry name" value="PSEUDOURIDINE KINASE-RELATED"/>
    <property type="match status" value="1"/>
</dbReference>
<keyword evidence="5" id="KW-0067">ATP-binding</keyword>
<gene>
    <name evidence="7" type="ORF">H9Q77_15490</name>
</gene>
<sequence>MPQFISIGETMVSFVPTEQLSLSYGPSLRMRIAGAESNTAIALQRLGVSTAFVSRVGDDTLGQYVLRMIRAEGVDTSDVCVDRENPTGLMIKEIHANQETRVYYYRNGSAAAHMTKCDIPEQKLAEADILHLTGITPVLSESCKELTYATMEQAMKHKTGISFDPNIRRKLWKQEDYRPLMQDLIRKTTYLFLGMEEAEYIYGTSDINTLGDKLYHSGNMKCVVFKDGSRGAWCYDGDRILQILPENAICVDPIGAGDAFNAGFLYGILHNYSYSESGKIGAICGARAIETSGDIEGLIYEEELLESQNNVSPICR</sequence>
<evidence type="ECO:0000256" key="4">
    <source>
        <dbReference type="ARBA" id="ARBA00022777"/>
    </source>
</evidence>
<dbReference type="KEGG" id="ssun:H9Q77_15490"/>
<reference evidence="7 8" key="1">
    <citation type="submission" date="2020-08" db="EMBL/GenBank/DDBJ databases">
        <authorList>
            <person name="Liu C."/>
            <person name="Sun Q."/>
        </authorList>
    </citation>
    <scope>NUCLEOTIDE SEQUENCE [LARGE SCALE GENOMIC DNA]</scope>
    <source>
        <strain evidence="7 8">NSJ-8</strain>
    </source>
</reference>